<evidence type="ECO:0000256" key="5">
    <source>
        <dbReference type="SAM" id="Phobius"/>
    </source>
</evidence>
<gene>
    <name evidence="6" type="ORF">QTG54_006442</name>
</gene>
<dbReference type="PANTHER" id="PTHR31595:SF57">
    <property type="entry name" value="OS04G0481900 PROTEIN"/>
    <property type="match status" value="1"/>
</dbReference>
<feature type="transmembrane region" description="Helical" evidence="5">
    <location>
        <begin position="424"/>
        <end position="444"/>
    </location>
</feature>
<comment type="subcellular location">
    <subcellularLocation>
        <location evidence="1">Membrane</location>
        <topology evidence="1">Multi-pass membrane protein</topology>
    </subcellularLocation>
</comment>
<name>A0AAD9DEI7_9STRA</name>
<dbReference type="InterPro" id="IPR004299">
    <property type="entry name" value="MBOAT_fam"/>
</dbReference>
<feature type="transmembrane region" description="Helical" evidence="5">
    <location>
        <begin position="98"/>
        <end position="117"/>
    </location>
</feature>
<organism evidence="6 7">
    <name type="scientific">Skeletonema marinoi</name>
    <dbReference type="NCBI Taxonomy" id="267567"/>
    <lineage>
        <taxon>Eukaryota</taxon>
        <taxon>Sar</taxon>
        <taxon>Stramenopiles</taxon>
        <taxon>Ochrophyta</taxon>
        <taxon>Bacillariophyta</taxon>
        <taxon>Coscinodiscophyceae</taxon>
        <taxon>Thalassiosirophycidae</taxon>
        <taxon>Thalassiosirales</taxon>
        <taxon>Skeletonemataceae</taxon>
        <taxon>Skeletonema</taxon>
        <taxon>Skeletonema marinoi-dohrnii complex</taxon>
    </lineage>
</organism>
<dbReference type="PANTHER" id="PTHR31595">
    <property type="entry name" value="LONG-CHAIN-ALCOHOL O-FATTY-ACYLTRANSFERASE 3-RELATED"/>
    <property type="match status" value="1"/>
</dbReference>
<feature type="transmembrane region" description="Helical" evidence="5">
    <location>
        <begin position="397"/>
        <end position="417"/>
    </location>
</feature>
<comment type="caution">
    <text evidence="6">The sequence shown here is derived from an EMBL/GenBank/DDBJ whole genome shotgun (WGS) entry which is preliminary data.</text>
</comment>
<evidence type="ECO:0008006" key="8">
    <source>
        <dbReference type="Google" id="ProtNLM"/>
    </source>
</evidence>
<accession>A0AAD9DEI7</accession>
<dbReference type="GO" id="GO:0016020">
    <property type="term" value="C:membrane"/>
    <property type="evidence" value="ECO:0007669"/>
    <property type="project" value="UniProtKB-SubCell"/>
</dbReference>
<dbReference type="AlphaFoldDB" id="A0AAD9DEI7"/>
<keyword evidence="7" id="KW-1185">Reference proteome</keyword>
<evidence type="ECO:0000313" key="7">
    <source>
        <dbReference type="Proteomes" id="UP001224775"/>
    </source>
</evidence>
<dbReference type="EMBL" id="JATAAI010000010">
    <property type="protein sequence ID" value="KAK1742845.1"/>
    <property type="molecule type" value="Genomic_DNA"/>
</dbReference>
<dbReference type="Pfam" id="PF03062">
    <property type="entry name" value="MBOAT"/>
    <property type="match status" value="1"/>
</dbReference>
<keyword evidence="4 5" id="KW-0472">Membrane</keyword>
<evidence type="ECO:0000256" key="3">
    <source>
        <dbReference type="ARBA" id="ARBA00022989"/>
    </source>
</evidence>
<sequence>MSSSLQSIGSWIGHNLLYSEVLESDQRLPCLTFTIANGTYGLLAPSLQFWLALGTCLVLGAIYSSILSCVMYKFIILPRKLHSQSSSSKSNEYHSTSTSLLIGFGVIMPLCVIYPYYGIHFLLIKNKVIKFLFGIASLTTAFRCSEAVFGFLPTHVDDSLWNVIVYNAFPVECKFDKLGAIPSTWANVGYYVRNFGVSCTALGLYCSFLVMSDYKLYPTEEGPKLGDVSLYNALNWHQLANNFSIAILFQIYLTTFSYAINAVTSLVGLTQIPMMLNPIFESTSLSDFWLAQSDALNPIPILHFFVFRIALSLSTANGIYRGRRWNLVVHGFLKRGVYKPVRTKYSRLAAATAAFLASGFFHEWLLSVVLYPDYDSVGEDCAPPACFQPGYGRNTLFFVWNAGLIGIEYALSGAAIFKLLKKHLPPVIISLLVTSTALPVAHWFTNDYVRTDFFHDGQLGWPIIIRLDE</sequence>
<feature type="transmembrane region" description="Helical" evidence="5">
    <location>
        <begin position="348"/>
        <end position="370"/>
    </location>
</feature>
<feature type="transmembrane region" description="Helical" evidence="5">
    <location>
        <begin position="258"/>
        <end position="280"/>
    </location>
</feature>
<dbReference type="Proteomes" id="UP001224775">
    <property type="component" value="Unassembled WGS sequence"/>
</dbReference>
<proteinExistence type="predicted"/>
<evidence type="ECO:0000313" key="6">
    <source>
        <dbReference type="EMBL" id="KAK1742845.1"/>
    </source>
</evidence>
<keyword evidence="3 5" id="KW-1133">Transmembrane helix</keyword>
<dbReference type="InterPro" id="IPR044851">
    <property type="entry name" value="Wax_synthase"/>
</dbReference>
<evidence type="ECO:0000256" key="4">
    <source>
        <dbReference type="ARBA" id="ARBA00023136"/>
    </source>
</evidence>
<feature type="transmembrane region" description="Helical" evidence="5">
    <location>
        <begin position="49"/>
        <end position="77"/>
    </location>
</feature>
<protein>
    <recommendedName>
        <fullName evidence="8">Wax synthase domain-containing protein</fullName>
    </recommendedName>
</protein>
<keyword evidence="2 5" id="KW-0812">Transmembrane</keyword>
<reference evidence="6" key="1">
    <citation type="submission" date="2023-06" db="EMBL/GenBank/DDBJ databases">
        <title>Survivors Of The Sea: Transcriptome response of Skeletonema marinoi to long-term dormancy.</title>
        <authorList>
            <person name="Pinder M.I.M."/>
            <person name="Kourtchenko O."/>
            <person name="Robertson E.K."/>
            <person name="Larsson T."/>
            <person name="Maumus F."/>
            <person name="Osuna-Cruz C.M."/>
            <person name="Vancaester E."/>
            <person name="Stenow R."/>
            <person name="Vandepoele K."/>
            <person name="Ploug H."/>
            <person name="Bruchert V."/>
            <person name="Godhe A."/>
            <person name="Topel M."/>
        </authorList>
    </citation>
    <scope>NUCLEOTIDE SEQUENCE</scope>
    <source>
        <strain evidence="6">R05AC</strain>
    </source>
</reference>
<dbReference type="GO" id="GO:0008374">
    <property type="term" value="F:O-acyltransferase activity"/>
    <property type="evidence" value="ECO:0007669"/>
    <property type="project" value="InterPro"/>
</dbReference>
<evidence type="ECO:0000256" key="2">
    <source>
        <dbReference type="ARBA" id="ARBA00022692"/>
    </source>
</evidence>
<dbReference type="GO" id="GO:0006629">
    <property type="term" value="P:lipid metabolic process"/>
    <property type="evidence" value="ECO:0007669"/>
    <property type="project" value="InterPro"/>
</dbReference>
<evidence type="ECO:0000256" key="1">
    <source>
        <dbReference type="ARBA" id="ARBA00004141"/>
    </source>
</evidence>